<dbReference type="EMBL" id="CP142736">
    <property type="protein sequence ID" value="WUR04958.1"/>
    <property type="molecule type" value="Genomic_DNA"/>
</dbReference>
<name>A0AAX4JGF0_9MICR</name>
<gene>
    <name evidence="2" type="ORF">VNE69_11122</name>
</gene>
<keyword evidence="1" id="KW-0732">Signal</keyword>
<dbReference type="KEGG" id="vnx:VNE69_11122"/>
<feature type="signal peptide" evidence="1">
    <location>
        <begin position="1"/>
        <end position="17"/>
    </location>
</feature>
<sequence>MFLVFVLTILNVQKVVGSGLNTKFLTKEGREIYSDFEKCNELLYLENPLYIYHRFDINEANGITEIFWNLLLDNLKFPIKSGFNWPKSGTTLQTYEITRKDLSFKIFSNILNDIVFFIKKKGKYKACNDLVISLARQSKKLYKTILCYNFKNRKIDMEKLEAIVSFFIDIQMDPNESFKVSKVFDIEDYYYIIRILNILTRYKINDKILTPYFLCLKYTIRVLHIFH</sequence>
<evidence type="ECO:0000313" key="3">
    <source>
        <dbReference type="Proteomes" id="UP001334084"/>
    </source>
</evidence>
<dbReference type="Proteomes" id="UP001334084">
    <property type="component" value="Chromosome 11"/>
</dbReference>
<keyword evidence="3" id="KW-1185">Reference proteome</keyword>
<dbReference type="AlphaFoldDB" id="A0AAX4JGF0"/>
<evidence type="ECO:0000313" key="2">
    <source>
        <dbReference type="EMBL" id="WUR04958.1"/>
    </source>
</evidence>
<reference evidence="2" key="1">
    <citation type="journal article" date="2024" name="BMC Genomics">
        <title>Functional annotation of a divergent genome using sequence and structure-based similarity.</title>
        <authorList>
            <person name="Svedberg D."/>
            <person name="Winiger R.R."/>
            <person name="Berg A."/>
            <person name="Sharma H."/>
            <person name="Tellgren-Roth C."/>
            <person name="Debrunner-Vossbrinck B.A."/>
            <person name="Vossbrinck C.R."/>
            <person name="Barandun J."/>
        </authorList>
    </citation>
    <scope>NUCLEOTIDE SEQUENCE</scope>
    <source>
        <strain evidence="2">Illinois isolate</strain>
    </source>
</reference>
<evidence type="ECO:0000256" key="1">
    <source>
        <dbReference type="SAM" id="SignalP"/>
    </source>
</evidence>
<feature type="chain" id="PRO_5043455628" evidence="1">
    <location>
        <begin position="18"/>
        <end position="227"/>
    </location>
</feature>
<proteinExistence type="predicted"/>
<dbReference type="GeneID" id="90542796"/>
<accession>A0AAX4JGF0</accession>
<protein>
    <submittedName>
        <fullName evidence="2">SP-containing protein</fullName>
    </submittedName>
</protein>
<dbReference type="RefSeq" id="XP_065331103.1">
    <property type="nucleotide sequence ID" value="XM_065475031.1"/>
</dbReference>
<organism evidence="2 3">
    <name type="scientific">Vairimorpha necatrix</name>
    <dbReference type="NCBI Taxonomy" id="6039"/>
    <lineage>
        <taxon>Eukaryota</taxon>
        <taxon>Fungi</taxon>
        <taxon>Fungi incertae sedis</taxon>
        <taxon>Microsporidia</taxon>
        <taxon>Nosematidae</taxon>
        <taxon>Vairimorpha</taxon>
    </lineage>
</organism>